<comment type="caution">
    <text evidence="1">The sequence shown here is derived from an EMBL/GenBank/DDBJ whole genome shotgun (WGS) entry which is preliminary data.</text>
</comment>
<dbReference type="Proteomes" id="UP001148299">
    <property type="component" value="Unassembled WGS sequence"/>
</dbReference>
<keyword evidence="2" id="KW-1185">Reference proteome</keyword>
<dbReference type="AlphaFoldDB" id="A0A9W9UUF1"/>
<evidence type="ECO:0000313" key="2">
    <source>
        <dbReference type="Proteomes" id="UP001148299"/>
    </source>
</evidence>
<proteinExistence type="predicted"/>
<reference evidence="1" key="2">
    <citation type="journal article" date="2023" name="IMA Fungus">
        <title>Comparative genomic study of the Penicillium genus elucidates a diverse pangenome and 15 lateral gene transfer events.</title>
        <authorList>
            <person name="Petersen C."/>
            <person name="Sorensen T."/>
            <person name="Nielsen M.R."/>
            <person name="Sondergaard T.E."/>
            <person name="Sorensen J.L."/>
            <person name="Fitzpatrick D.A."/>
            <person name="Frisvad J.C."/>
            <person name="Nielsen K.L."/>
        </authorList>
    </citation>
    <scope>NUCLEOTIDE SEQUENCE</scope>
    <source>
        <strain evidence="1">IBT 35675</strain>
    </source>
</reference>
<evidence type="ECO:0000313" key="1">
    <source>
        <dbReference type="EMBL" id="KAJ5357893.1"/>
    </source>
</evidence>
<protein>
    <submittedName>
        <fullName evidence="1">Uncharacterized protein</fullName>
    </submittedName>
</protein>
<sequence>MPTLVPIKIFALDGKLDHGDNYRKRSPGVATKGTNYSPDASGKCLTCSVTFSNAQDFYEHLDECILRIVQQEDPSEAINQQRLAEVTSDEEVKKTLEKHQLLDTSGRYGD</sequence>
<accession>A0A9W9UUF1</accession>
<name>A0A9W9UUF1_PENBR</name>
<dbReference type="EMBL" id="JAPZBR010000003">
    <property type="protein sequence ID" value="KAJ5357893.1"/>
    <property type="molecule type" value="Genomic_DNA"/>
</dbReference>
<reference evidence="1" key="1">
    <citation type="submission" date="2022-12" db="EMBL/GenBank/DDBJ databases">
        <authorList>
            <person name="Petersen C."/>
        </authorList>
    </citation>
    <scope>NUCLEOTIDE SEQUENCE</scope>
    <source>
        <strain evidence="1">IBT 35675</strain>
    </source>
</reference>
<organism evidence="1 2">
    <name type="scientific">Penicillium brevicompactum</name>
    <dbReference type="NCBI Taxonomy" id="5074"/>
    <lineage>
        <taxon>Eukaryota</taxon>
        <taxon>Fungi</taxon>
        <taxon>Dikarya</taxon>
        <taxon>Ascomycota</taxon>
        <taxon>Pezizomycotina</taxon>
        <taxon>Eurotiomycetes</taxon>
        <taxon>Eurotiomycetidae</taxon>
        <taxon>Eurotiales</taxon>
        <taxon>Aspergillaceae</taxon>
        <taxon>Penicillium</taxon>
    </lineage>
</organism>
<gene>
    <name evidence="1" type="ORF">N7541_005051</name>
</gene>